<keyword evidence="2" id="KW-1185">Reference proteome</keyword>
<dbReference type="Proteomes" id="UP000831701">
    <property type="component" value="Chromosome 5"/>
</dbReference>
<accession>A0ACB8WWM3</accession>
<evidence type="ECO:0000313" key="1">
    <source>
        <dbReference type="EMBL" id="KAI3372447.1"/>
    </source>
</evidence>
<evidence type="ECO:0000313" key="2">
    <source>
        <dbReference type="Proteomes" id="UP000831701"/>
    </source>
</evidence>
<protein>
    <submittedName>
        <fullName evidence="1">Uncharacterized protein</fullName>
    </submittedName>
</protein>
<name>A0ACB8WWM3_9TELE</name>
<reference evidence="1" key="1">
    <citation type="submission" date="2022-04" db="EMBL/GenBank/DDBJ databases">
        <title>Jade perch genome.</title>
        <authorList>
            <person name="Chao B."/>
        </authorList>
    </citation>
    <scope>NUCLEOTIDE SEQUENCE</scope>
    <source>
        <strain evidence="1">CB-2022</strain>
    </source>
</reference>
<organism evidence="1 2">
    <name type="scientific">Scortum barcoo</name>
    <name type="common">barcoo grunter</name>
    <dbReference type="NCBI Taxonomy" id="214431"/>
    <lineage>
        <taxon>Eukaryota</taxon>
        <taxon>Metazoa</taxon>
        <taxon>Chordata</taxon>
        <taxon>Craniata</taxon>
        <taxon>Vertebrata</taxon>
        <taxon>Euteleostomi</taxon>
        <taxon>Actinopterygii</taxon>
        <taxon>Neopterygii</taxon>
        <taxon>Teleostei</taxon>
        <taxon>Neoteleostei</taxon>
        <taxon>Acanthomorphata</taxon>
        <taxon>Eupercaria</taxon>
        <taxon>Centrarchiformes</taxon>
        <taxon>Terapontoidei</taxon>
        <taxon>Terapontidae</taxon>
        <taxon>Scortum</taxon>
    </lineage>
</organism>
<proteinExistence type="predicted"/>
<sequence length="2372" mass="262818">MASKKKWAERRELRRDRPFSTRGDDASVASGTSGPGRPTTRGRFSESWKRLSSRGGSTKRGALNSQQPPNFISAGNSDSTKALITSRVHQTVTDRLFFTNMFRTNTSREDSMIEWLLGSPWLCLNDSALMPFNIVIISVAKKSERIKRTRHPLSAAEVTTVQLLVEEDSDAPGLACLGLFGSVWGGEEERAGRKGKAGRELPSSKLHGTAIGQHPGESYQLESMWRVDGRAEEGFGMGGGGLEEGLGPRRWRRRRMRCMAKPGALWRDPKTEAKMKAGTPREAGGSRTLRRRPVEVKPAGNPRRDRNTAEAKREPSGRPAVRLNPSSPAAMAANLLWRLATAKAKTLWQPAGGGCRTFGEANGGRAKTGTLRVAGGGAEGRNPPATAGGGRNLPGRPAGGCEGGDPLAAARRRHGDLAGRRPLAAGGRGWEPEPSGGRANQIRRGVGLQGRPMERALSRCHGGTGTLRAHWEAHWDARSSVSGRHWDARAQSLGHWDAHWEGHWDGSSSVSGALGGSLGGSSSGSVSGALGGSLGGSSSVSVSGALGGSSSVSAAQKSWIERAFSKRECVHIIVSAKDPHRCCCGRLIGQHVGLPPGISSSQNDKAERLAKNDSLSEKWSISKHTQLSPTDAFGTIEFQGGGHSNKAMYVRVSYDTKPDLLLHLMTKEWQLDLPKLLISVHGGLQNFELQPKLKQVFGKGLIKAAMTTGAWIFTGGVNTGVIRHVGDALKDHASKSRGKICTIGIAPWGIVENQEDLVGKDVVRPYQTMSNPMSKLTVLNSLHSHFILADNGTTGKYGAEVKLRRQLEKHISLQKINTLMWPMDFPLSSYAWIHTKGAGKAKGRPVVIQASKYQYEGIGQGVPVVALIVEGGPNVISIVLEYLRDTPPVPVVVCDGSGRASDILAFGHKYSEEGGSIINESLRDQLLVTIQKTFTYSRTQAQHLFIILMECMKKKELITVFRMGSEGHQDIDLAILTALLKGANASAPDQLSLALAWNRVDIARSQIFIYGQQWPVGSLEQAMLDALVLDRVDFVKLLIENGVSMHRFLTLSRLEELYNTRHGPSNTLYHLVRDVKKGNLPPDYRISLIDIGLVIEYLMGGAYRCNYTRKRFRTLYHNLFGPKRPKALKLLGMEDDMPIRRGRQKTTRKREEEVDIDLDDPEINHFPFPFHELMVWAVLMKRQKMKMALFFWQHGEEAMAKALVACKLCKAMAHEASENDMVDDISQELNHNSREFGQLAVELLDQSYKQDEQMAMKLLTYELKNWSNATCLQLAVAAKHRDFIAHTCSQMLLTDMWMGRLRMRKNSGLKRKMESSTESTEMDMRVLEEHGGPDPYQLRRLAPAPVMPEAGALGALLPNFPLPPLPLNVFLITQVILGLLLPPSILSLEFKNKDEMSYMPQDQEAYLQEKEEEEPEKPVKEKEEEDMEFTVRSYCETQYNSVAMLGKVTTETSRKKDVEEVQNRHRLIPMGRKIYEFYNAPIVKFWFHTMAYVGYLMLFNYIVLVKMDLWPSPQEWIVIAYIFTNGIEKMREILMSEPGKLLQKVKVWLQEYWNITDLMAILIFSVGMVLRLQEPPLMSYGRVIYCVNIIYWYIRLLDIFGVNKYLGPYVMMIGKMMIDMMYFVIIMLVVLMSFGVARQAILNPNEDPSWMLARNIFFMPYWMIYGEVFADQIDPPCGQNITEDGVVVTLPPCKTGAWIVPAIMACYLLVANILLVNLLIAVFNNTFFEVKSISNQVWKFQRYQLIMTFHERPVLPPPLIIFSHITMVLKHLCCRWRKHDDDERDYGLKLFITEDELKKVHDFEEQCIEEYFREKDDRFHSSNDERIRVTSERVENMAMRLEEVNEREHFMKASLQTVDIRLAQMEELIGRIAVALERVTGVERGEVNKVRSRTSSDCTDSAYILRQGECPEAAYILRQSSFNSTEGNAYRLQEALEGTAEGSMSPPSPTGMTTRTRSHSFYVAGGRGGERSSGAERAESFFKERSLSLHRANSSQSVSSGAAPKESKPLPLATLSVSQQHRPSSCIDIYVSTSEEVGPAEVFLDPLRVVPQLQRECSLQSDIMETVLPGGRDFSSIATSGMGDRHSEGGAGSSGTAGAMFDDSAAADLSLCSAHLLPDTTLPPWDVEPSPPPSAGLLERSKSSRYLSTAGTGFLDEPTLVKSHSLMFTPRGCYGGLGAGVQVKAAEYTSITDCIDTRCVSAPYTPAERSHSPGGSTSFPFDKPSDIGSSHPEREAELSHTESDPEDPEDLIPAPDTPRLGGLSRPSGAPLCSPFSRLERANSCSSDDSHPSLTLAPPHRKSLSVSERMERGPGLGADRGPGPGGRGLAGTRNPFLRSKSGARPETAKTDSLSMRKLATPSAFRSFDRQNYT</sequence>
<comment type="caution">
    <text evidence="1">The sequence shown here is derived from an EMBL/GenBank/DDBJ whole genome shotgun (WGS) entry which is preliminary data.</text>
</comment>
<dbReference type="EMBL" id="CM041535">
    <property type="protein sequence ID" value="KAI3372447.1"/>
    <property type="molecule type" value="Genomic_DNA"/>
</dbReference>
<gene>
    <name evidence="1" type="ORF">L3Q82_022935</name>
</gene>